<evidence type="ECO:0000313" key="3">
    <source>
        <dbReference type="Proteomes" id="UP001590950"/>
    </source>
</evidence>
<feature type="compositionally biased region" description="Basic and acidic residues" evidence="1">
    <location>
        <begin position="41"/>
        <end position="53"/>
    </location>
</feature>
<gene>
    <name evidence="2" type="ORF">N7G274_010877</name>
</gene>
<proteinExistence type="predicted"/>
<feature type="region of interest" description="Disordered" evidence="1">
    <location>
        <begin position="33"/>
        <end position="121"/>
    </location>
</feature>
<keyword evidence="3" id="KW-1185">Reference proteome</keyword>
<feature type="compositionally biased region" description="Polar residues" evidence="1">
    <location>
        <begin position="108"/>
        <end position="118"/>
    </location>
</feature>
<dbReference type="Proteomes" id="UP001590950">
    <property type="component" value="Unassembled WGS sequence"/>
</dbReference>
<accession>A0ABR3ZUP4</accession>
<organism evidence="2 3">
    <name type="scientific">Stereocaulon virgatum</name>
    <dbReference type="NCBI Taxonomy" id="373712"/>
    <lineage>
        <taxon>Eukaryota</taxon>
        <taxon>Fungi</taxon>
        <taxon>Dikarya</taxon>
        <taxon>Ascomycota</taxon>
        <taxon>Pezizomycotina</taxon>
        <taxon>Lecanoromycetes</taxon>
        <taxon>OSLEUM clade</taxon>
        <taxon>Lecanoromycetidae</taxon>
        <taxon>Lecanorales</taxon>
        <taxon>Lecanorineae</taxon>
        <taxon>Stereocaulaceae</taxon>
        <taxon>Stereocaulon</taxon>
    </lineage>
</organism>
<protein>
    <submittedName>
        <fullName evidence="2">Uncharacterized protein</fullName>
    </submittedName>
</protein>
<evidence type="ECO:0000256" key="1">
    <source>
        <dbReference type="SAM" id="MobiDB-lite"/>
    </source>
</evidence>
<dbReference type="EMBL" id="JBEFKJ010000114">
    <property type="protein sequence ID" value="KAL2036406.1"/>
    <property type="molecule type" value="Genomic_DNA"/>
</dbReference>
<feature type="compositionally biased region" description="Polar residues" evidence="1">
    <location>
        <begin position="54"/>
        <end position="81"/>
    </location>
</feature>
<sequence length="198" mass="22080">MNSDHTSLDQGLGESNLNWFNYDYPITEINNSARNGQLKSDSTKIDGNRKLSRDQNASRNLSQDLSDRPSSNDSIASQTRGNANSSTITTTSPNTNSMDMDSINDMDPTNTISDQASSIPDIDDMSEDELALNTIDNSNICDPQTYKQAMNSTNKTNWNEAMLNELVSLKAQKTWNLVLKYIIIIIMKCIKHSLVISY</sequence>
<evidence type="ECO:0000313" key="2">
    <source>
        <dbReference type="EMBL" id="KAL2036406.1"/>
    </source>
</evidence>
<comment type="caution">
    <text evidence="2">The sequence shown here is derived from an EMBL/GenBank/DDBJ whole genome shotgun (WGS) entry which is preliminary data.</text>
</comment>
<reference evidence="2 3" key="1">
    <citation type="submission" date="2024-09" db="EMBL/GenBank/DDBJ databases">
        <title>Rethinking Asexuality: The Enigmatic Case of Functional Sexual Genes in Lepraria (Stereocaulaceae).</title>
        <authorList>
            <person name="Doellman M."/>
            <person name="Sun Y."/>
            <person name="Barcenas-Pena A."/>
            <person name="Lumbsch H.T."/>
            <person name="Grewe F."/>
        </authorList>
    </citation>
    <scope>NUCLEOTIDE SEQUENCE [LARGE SCALE GENOMIC DNA]</scope>
    <source>
        <strain evidence="2 3">Mercado 3170</strain>
    </source>
</reference>
<feature type="compositionally biased region" description="Low complexity" evidence="1">
    <location>
        <begin position="82"/>
        <end position="107"/>
    </location>
</feature>
<name>A0ABR3ZUP4_9LECA</name>